<dbReference type="InterPro" id="IPR003598">
    <property type="entry name" value="Ig_sub2"/>
</dbReference>
<dbReference type="PROSITE" id="PS50835">
    <property type="entry name" value="IG_LIKE"/>
    <property type="match status" value="3"/>
</dbReference>
<organism evidence="11 12">
    <name type="scientific">Polyodon spathula</name>
    <name type="common">North American paddlefish</name>
    <name type="synonym">Squalus spathula</name>
    <dbReference type="NCBI Taxonomy" id="7913"/>
    <lineage>
        <taxon>Eukaryota</taxon>
        <taxon>Metazoa</taxon>
        <taxon>Chordata</taxon>
        <taxon>Craniata</taxon>
        <taxon>Vertebrata</taxon>
        <taxon>Euteleostomi</taxon>
        <taxon>Actinopterygii</taxon>
        <taxon>Chondrostei</taxon>
        <taxon>Acipenseriformes</taxon>
        <taxon>Polyodontidae</taxon>
        <taxon>Polyodon</taxon>
    </lineage>
</organism>
<feature type="non-terminal residue" evidence="11">
    <location>
        <position position="645"/>
    </location>
</feature>
<dbReference type="InterPro" id="IPR013098">
    <property type="entry name" value="Ig_I-set"/>
</dbReference>
<evidence type="ECO:0000256" key="9">
    <source>
        <dbReference type="SAM" id="Phobius"/>
    </source>
</evidence>
<keyword evidence="4" id="KW-0130">Cell adhesion</keyword>
<dbReference type="InterPro" id="IPR013106">
    <property type="entry name" value="Ig_V-set"/>
</dbReference>
<dbReference type="EMBL" id="JAAWVQ010009136">
    <property type="protein sequence ID" value="MBN3271241.1"/>
    <property type="molecule type" value="Genomic_DNA"/>
</dbReference>
<keyword evidence="12" id="KW-1185">Reference proteome</keyword>
<dbReference type="SUPFAM" id="SSF48726">
    <property type="entry name" value="Immunoglobulin"/>
    <property type="match status" value="5"/>
</dbReference>
<evidence type="ECO:0000256" key="4">
    <source>
        <dbReference type="ARBA" id="ARBA00022889"/>
    </source>
</evidence>
<accession>A0ABS2XAQ8</accession>
<dbReference type="PANTHER" id="PTHR12035:SF107">
    <property type="entry name" value="MYELIN-ASSOCIATED GLYCOPROTEIN"/>
    <property type="match status" value="1"/>
</dbReference>
<feature type="region of interest" description="Disordered" evidence="8">
    <location>
        <begin position="623"/>
        <end position="645"/>
    </location>
</feature>
<dbReference type="PANTHER" id="PTHR12035">
    <property type="entry name" value="SIALIC ACID BINDING IMMUNOGLOBULIN-LIKE LECTIN"/>
    <property type="match status" value="1"/>
</dbReference>
<protein>
    <submittedName>
        <fullName evidence="11">MAG protein</fullName>
    </submittedName>
</protein>
<keyword evidence="2 9" id="KW-0812">Transmembrane</keyword>
<keyword evidence="3" id="KW-0430">Lectin</keyword>
<evidence type="ECO:0000256" key="8">
    <source>
        <dbReference type="SAM" id="MobiDB-lite"/>
    </source>
</evidence>
<dbReference type="Gene3D" id="2.60.40.10">
    <property type="entry name" value="Immunoglobulins"/>
    <property type="match status" value="5"/>
</dbReference>
<reference evidence="11" key="1">
    <citation type="journal article" date="2021" name="Cell">
        <title>Tracing the genetic footprints of vertebrate landing in non-teleost ray-finned fishes.</title>
        <authorList>
            <person name="Bi X."/>
            <person name="Wang K."/>
            <person name="Yang L."/>
            <person name="Pan H."/>
            <person name="Jiang H."/>
            <person name="Wei Q."/>
            <person name="Fang M."/>
            <person name="Yu H."/>
            <person name="Zhu C."/>
            <person name="Cai Y."/>
            <person name="He Y."/>
            <person name="Gan X."/>
            <person name="Zeng H."/>
            <person name="Yu D."/>
            <person name="Zhu Y."/>
            <person name="Jiang H."/>
            <person name="Qiu Q."/>
            <person name="Yang H."/>
            <person name="Zhang Y.E."/>
            <person name="Wang W."/>
            <person name="Zhu M."/>
            <person name="He S."/>
            <person name="Zhang G."/>
        </authorList>
    </citation>
    <scope>NUCLEOTIDE SEQUENCE</scope>
    <source>
        <strain evidence="11">Pddl_001</strain>
    </source>
</reference>
<comment type="caution">
    <text evidence="11">The sequence shown here is derived from an EMBL/GenBank/DDBJ whole genome shotgun (WGS) entry which is preliminary data.</text>
</comment>
<feature type="non-terminal residue" evidence="11">
    <location>
        <position position="1"/>
    </location>
</feature>
<dbReference type="InterPro" id="IPR013783">
    <property type="entry name" value="Ig-like_fold"/>
</dbReference>
<dbReference type="Proteomes" id="UP001166093">
    <property type="component" value="Unassembled WGS sequence"/>
</dbReference>
<sequence length="645" mass="71917">MCYCVPGSLAQWTVWMPKDISTMRNSCVVIPCTFMFPSSVRPYGVHGIWYFGQPYPELYPPVVFKSRTEIVHESFKDRTKLLGDLKQRNCTLQISNIGMEHSGKYYFRADLGSSNVYTYPDFSEVKVLDQPIINVPEEVVSGSPLDVTCYVPDNCPDMTPEMKWFNIEGLEDPEISSDYIEDSNTAVMAAVLSFTPSYFHNGKVLGCQVQYPNTSLSYERLISLDVKYAPREVEVNESLDVMEGINVYLSCTVDSNPPPRITWLQEDTLVWEETGQNSTLVLMDIKPNQEGLYTCIADNDYGSKNRSFYLAVKFPPRDPSVNSSLTVLEGSSVVLHCSTEGNPVPTLTWFKDGTLISNIVASDLSLLEIPDISYEGDGEYRCLAENEHGRASSSINITVEYAPVFLPESKCTLIRDGIQCECIASANPEPAIQFHLPDLNITINETESQFNYYSHTDGYMTTSMIKLKEKPSSGLHVLCTVSNMYGTETVKLELQQESMCFLDLSFCTEKFILAVVVGAIGGVVVIAFIIAAVCYISRSHRKENGAGSASFSQQPENPPILYSSVKHNLRKKVIKTELLGTKFNSILEEPYMGDENDYQNIGGLSESNQRQDDVNYASLDFSGRKAAEASAQTDSGSDYTEIKTK</sequence>
<dbReference type="SMART" id="SM00408">
    <property type="entry name" value="IGc2"/>
    <property type="match status" value="2"/>
</dbReference>
<comment type="similarity">
    <text evidence="7">Belongs to the immunoglobulin superfamily. SIGLEC (sialic acid binding Ig-like lectin) family.</text>
</comment>
<dbReference type="InterPro" id="IPR036179">
    <property type="entry name" value="Ig-like_dom_sf"/>
</dbReference>
<evidence type="ECO:0000313" key="12">
    <source>
        <dbReference type="Proteomes" id="UP001166093"/>
    </source>
</evidence>
<evidence type="ECO:0000256" key="3">
    <source>
        <dbReference type="ARBA" id="ARBA00022734"/>
    </source>
</evidence>
<feature type="domain" description="Ig-like" evidence="10">
    <location>
        <begin position="319"/>
        <end position="398"/>
    </location>
</feature>
<evidence type="ECO:0000256" key="6">
    <source>
        <dbReference type="ARBA" id="ARBA00023136"/>
    </source>
</evidence>
<dbReference type="InterPro" id="IPR051036">
    <property type="entry name" value="SIGLEC"/>
</dbReference>
<evidence type="ECO:0000256" key="5">
    <source>
        <dbReference type="ARBA" id="ARBA00022989"/>
    </source>
</evidence>
<dbReference type="InterPro" id="IPR003599">
    <property type="entry name" value="Ig_sub"/>
</dbReference>
<feature type="transmembrane region" description="Helical" evidence="9">
    <location>
        <begin position="511"/>
        <end position="536"/>
    </location>
</feature>
<feature type="domain" description="Ig-like" evidence="10">
    <location>
        <begin position="230"/>
        <end position="311"/>
    </location>
</feature>
<dbReference type="CDD" id="cd05712">
    <property type="entry name" value="IgV_CD33"/>
    <property type="match status" value="1"/>
</dbReference>
<evidence type="ECO:0000259" key="10">
    <source>
        <dbReference type="PROSITE" id="PS50835"/>
    </source>
</evidence>
<name>A0ABS2XAQ8_POLSP</name>
<evidence type="ECO:0000256" key="1">
    <source>
        <dbReference type="ARBA" id="ARBA00004479"/>
    </source>
</evidence>
<comment type="subcellular location">
    <subcellularLocation>
        <location evidence="1">Membrane</location>
        <topology evidence="1">Single-pass type I membrane protein</topology>
    </subcellularLocation>
</comment>
<keyword evidence="5 9" id="KW-1133">Transmembrane helix</keyword>
<proteinExistence type="inferred from homology"/>
<dbReference type="Pfam" id="PF13927">
    <property type="entry name" value="Ig_3"/>
    <property type="match status" value="1"/>
</dbReference>
<dbReference type="Pfam" id="PF07679">
    <property type="entry name" value="I-set"/>
    <property type="match status" value="1"/>
</dbReference>
<feature type="domain" description="Ig-like" evidence="10">
    <location>
        <begin position="120"/>
        <end position="223"/>
    </location>
</feature>
<gene>
    <name evidence="11" type="primary">Mag_0</name>
    <name evidence="11" type="ORF">GTO93_0002393</name>
</gene>
<evidence type="ECO:0000313" key="11">
    <source>
        <dbReference type="EMBL" id="MBN3271241.1"/>
    </source>
</evidence>
<dbReference type="InterPro" id="IPR007110">
    <property type="entry name" value="Ig-like_dom"/>
</dbReference>
<evidence type="ECO:0000256" key="7">
    <source>
        <dbReference type="ARBA" id="ARBA00038361"/>
    </source>
</evidence>
<dbReference type="SMART" id="SM00409">
    <property type="entry name" value="IG"/>
    <property type="match status" value="4"/>
</dbReference>
<keyword evidence="6 9" id="KW-0472">Membrane</keyword>
<dbReference type="Pfam" id="PF07686">
    <property type="entry name" value="V-set"/>
    <property type="match status" value="1"/>
</dbReference>
<evidence type="ECO:0000256" key="2">
    <source>
        <dbReference type="ARBA" id="ARBA00022692"/>
    </source>
</evidence>